<dbReference type="SUPFAM" id="SSF52518">
    <property type="entry name" value="Thiamin diphosphate-binding fold (THDP-binding)"/>
    <property type="match status" value="1"/>
</dbReference>
<evidence type="ECO:0000256" key="1">
    <source>
        <dbReference type="ARBA" id="ARBA00001964"/>
    </source>
</evidence>
<dbReference type="Pfam" id="PF00676">
    <property type="entry name" value="E1_dh"/>
    <property type="match status" value="1"/>
</dbReference>
<dbReference type="AlphaFoldDB" id="A0A0A2A5K7"/>
<dbReference type="InterPro" id="IPR029061">
    <property type="entry name" value="THDP-binding"/>
</dbReference>
<keyword evidence="2 5" id="KW-0560">Oxidoreductase</keyword>
<dbReference type="EC" id="1.2.4.1" evidence="5"/>
<feature type="domain" description="Dehydrogenase E1 component" evidence="4">
    <location>
        <begin position="2"/>
        <end position="300"/>
    </location>
</feature>
<dbReference type="InterPro" id="IPR001017">
    <property type="entry name" value="DH_E1"/>
</dbReference>
<reference evidence="6" key="1">
    <citation type="journal article" date="2014" name="Sci. Data">
        <title>Genomes of diverse isolates of the marine cyanobacterium Prochlorococcus.</title>
        <authorList>
            <person name="Biller S."/>
            <person name="Berube P."/>
            <person name="Thompson J."/>
            <person name="Kelly L."/>
            <person name="Roggensack S."/>
            <person name="Awad L."/>
            <person name="Roache-Johnson K."/>
            <person name="Ding H."/>
            <person name="Giovannoni S.J."/>
            <person name="Moore L.R."/>
            <person name="Chisholm S.W."/>
        </authorList>
    </citation>
    <scope>NUCLEOTIDE SEQUENCE [LARGE SCALE GENOMIC DNA]</scope>
    <source>
        <strain evidence="6">MIT 9302</strain>
    </source>
</reference>
<dbReference type="STRING" id="74545.EU96_1527"/>
<protein>
    <submittedName>
        <fullName evidence="5">Pyruvate dehydrogenase E1 component alpha subunit</fullName>
        <ecNumber evidence="5">1.2.4.1</ecNumber>
    </submittedName>
</protein>
<accession>A0A0A2A5K7</accession>
<keyword evidence="5" id="KW-0670">Pyruvate</keyword>
<dbReference type="GO" id="GO:0004739">
    <property type="term" value="F:pyruvate dehydrogenase (acetyl-transferring) activity"/>
    <property type="evidence" value="ECO:0007669"/>
    <property type="project" value="UniProtKB-EC"/>
</dbReference>
<name>A0A0A2A5K7_PROMR</name>
<evidence type="ECO:0000256" key="2">
    <source>
        <dbReference type="ARBA" id="ARBA00023002"/>
    </source>
</evidence>
<dbReference type="CDD" id="cd02000">
    <property type="entry name" value="TPP_E1_PDC_ADC_BCADC"/>
    <property type="match status" value="1"/>
</dbReference>
<dbReference type="EMBL" id="JNAM01000011">
    <property type="protein sequence ID" value="KGF96890.1"/>
    <property type="molecule type" value="Genomic_DNA"/>
</dbReference>
<gene>
    <name evidence="5" type="ORF">EU96_1527</name>
</gene>
<dbReference type="PANTHER" id="PTHR11516">
    <property type="entry name" value="PYRUVATE DEHYDROGENASE E1 COMPONENT, ALPHA SUBUNIT BACTERIAL AND ORGANELLAR"/>
    <property type="match status" value="1"/>
</dbReference>
<organism evidence="5 6">
    <name type="scientific">Prochlorococcus marinus str. MIT 9302</name>
    <dbReference type="NCBI Taxonomy" id="74545"/>
    <lineage>
        <taxon>Bacteria</taxon>
        <taxon>Bacillati</taxon>
        <taxon>Cyanobacteriota</taxon>
        <taxon>Cyanophyceae</taxon>
        <taxon>Synechococcales</taxon>
        <taxon>Prochlorococcaceae</taxon>
        <taxon>Prochlorococcus</taxon>
    </lineage>
</organism>
<dbReference type="Gene3D" id="3.40.50.970">
    <property type="match status" value="1"/>
</dbReference>
<dbReference type="Proteomes" id="UP000030445">
    <property type="component" value="Unassembled WGS sequence"/>
</dbReference>
<dbReference type="PANTHER" id="PTHR11516:SF60">
    <property type="entry name" value="PYRUVATE DEHYDROGENASE E1 COMPONENT SUBUNIT ALPHA"/>
    <property type="match status" value="1"/>
</dbReference>
<dbReference type="eggNOG" id="COG1071">
    <property type="taxonomic scope" value="Bacteria"/>
</dbReference>
<sequence>MSMSVIRAAEIKIAEAKKNGLIKGPVHLGVGQEAIAVGVSKNLRNTDRIFGAHRSHSHILGVDNDLHKLFAEVLGRNTGFSAGMGGSMHLASKSKGFLGSVPIVTGTVPLALGAGLASKLQKSGDIAISYLGDGATEEGVFHESLNFARVSNIPILFVVENNLFSSHMHMSLRQPLNTINRFAKAHEIETKLVDGNDVLEIYRTSSEFIRRMRLKPEPYLIEAITYRWFGHVDWREDIDVGVARSKKDLLNWKKRDPIKRLSDAMINNKIWTIENQNTLDSKVDELIDENWEKALKDDFPDRKSLLDNVFKYD</sequence>
<evidence type="ECO:0000256" key="3">
    <source>
        <dbReference type="ARBA" id="ARBA00023052"/>
    </source>
</evidence>
<proteinExistence type="predicted"/>
<comment type="cofactor">
    <cofactor evidence="1">
        <name>thiamine diphosphate</name>
        <dbReference type="ChEBI" id="CHEBI:58937"/>
    </cofactor>
</comment>
<evidence type="ECO:0000313" key="6">
    <source>
        <dbReference type="Proteomes" id="UP000030445"/>
    </source>
</evidence>
<keyword evidence="3" id="KW-0786">Thiamine pyrophosphate</keyword>
<dbReference type="InterPro" id="IPR050642">
    <property type="entry name" value="PDH_E1_Alpha_Subunit"/>
</dbReference>
<evidence type="ECO:0000313" key="5">
    <source>
        <dbReference type="EMBL" id="KGF96890.1"/>
    </source>
</evidence>
<comment type="caution">
    <text evidence="5">The sequence shown here is derived from an EMBL/GenBank/DDBJ whole genome shotgun (WGS) entry which is preliminary data.</text>
</comment>
<evidence type="ECO:0000259" key="4">
    <source>
        <dbReference type="Pfam" id="PF00676"/>
    </source>
</evidence>
<dbReference type="GO" id="GO:0006086">
    <property type="term" value="P:pyruvate decarboxylation to acetyl-CoA"/>
    <property type="evidence" value="ECO:0007669"/>
    <property type="project" value="TreeGrafter"/>
</dbReference>